<keyword evidence="4" id="KW-1185">Reference proteome</keyword>
<accession>A0A9W6BKR2</accession>
<evidence type="ECO:0000256" key="2">
    <source>
        <dbReference type="SAM" id="SignalP"/>
    </source>
</evidence>
<gene>
    <name evidence="3" type="primary">PLEST008024</name>
    <name evidence="3" type="ORF">PLESTB_000801600</name>
</gene>
<protein>
    <submittedName>
        <fullName evidence="3">Uncharacterized protein</fullName>
    </submittedName>
</protein>
<feature type="region of interest" description="Disordered" evidence="1">
    <location>
        <begin position="183"/>
        <end position="211"/>
    </location>
</feature>
<feature type="region of interest" description="Disordered" evidence="1">
    <location>
        <begin position="102"/>
        <end position="156"/>
    </location>
</feature>
<sequence length="211" mass="22079">MRHSLAAGLFRSAAAAAEPACWLGSPAAAATVSRVSTCISSAVRAFTSSRTTGSETSRLGGTTKNRDAVVRELDEHGREIVTTGPDSPEPRGSVWHQQTVEGAMNQDSSQSEGPQGPGAGMDRRSPGGPTAEDLDHKRPAGQGGSKSVGTGGPGAYVTERVKEAAAGVWETLKHGVMEELQRTAPQDFEAVSGTKEAAAKRQKEEQQQQQK</sequence>
<feature type="compositionally biased region" description="Basic and acidic residues" evidence="1">
    <location>
        <begin position="197"/>
        <end position="211"/>
    </location>
</feature>
<evidence type="ECO:0000313" key="4">
    <source>
        <dbReference type="Proteomes" id="UP001165080"/>
    </source>
</evidence>
<dbReference type="OrthoDB" id="535800at2759"/>
<evidence type="ECO:0000313" key="3">
    <source>
        <dbReference type="EMBL" id="GLC53899.1"/>
    </source>
</evidence>
<comment type="caution">
    <text evidence="3">The sequence shown here is derived from an EMBL/GenBank/DDBJ whole genome shotgun (WGS) entry which is preliminary data.</text>
</comment>
<feature type="compositionally biased region" description="Polar residues" evidence="1">
    <location>
        <begin position="102"/>
        <end position="113"/>
    </location>
</feature>
<dbReference type="EMBL" id="BRXU01000009">
    <property type="protein sequence ID" value="GLC53899.1"/>
    <property type="molecule type" value="Genomic_DNA"/>
</dbReference>
<name>A0A9W6BKR2_9CHLO</name>
<reference evidence="3 4" key="1">
    <citation type="journal article" date="2023" name="Commun. Biol.">
        <title>Reorganization of the ancestral sex-determining regions during the evolution of trioecy in Pleodorina starrii.</title>
        <authorList>
            <person name="Takahashi K."/>
            <person name="Suzuki S."/>
            <person name="Kawai-Toyooka H."/>
            <person name="Yamamoto K."/>
            <person name="Hamaji T."/>
            <person name="Ootsuki R."/>
            <person name="Yamaguchi H."/>
            <person name="Kawachi M."/>
            <person name="Higashiyama T."/>
            <person name="Nozaki H."/>
        </authorList>
    </citation>
    <scope>NUCLEOTIDE SEQUENCE [LARGE SCALE GENOMIC DNA]</scope>
    <source>
        <strain evidence="3 4">NIES-4479</strain>
    </source>
</reference>
<feature type="compositionally biased region" description="Gly residues" evidence="1">
    <location>
        <begin position="141"/>
        <end position="154"/>
    </location>
</feature>
<feature type="region of interest" description="Disordered" evidence="1">
    <location>
        <begin position="47"/>
        <end position="67"/>
    </location>
</feature>
<feature type="compositionally biased region" description="Low complexity" evidence="1">
    <location>
        <begin position="47"/>
        <end position="63"/>
    </location>
</feature>
<proteinExistence type="predicted"/>
<dbReference type="Proteomes" id="UP001165080">
    <property type="component" value="Unassembled WGS sequence"/>
</dbReference>
<evidence type="ECO:0000256" key="1">
    <source>
        <dbReference type="SAM" id="MobiDB-lite"/>
    </source>
</evidence>
<keyword evidence="2" id="KW-0732">Signal</keyword>
<feature type="chain" id="PRO_5040733038" evidence="2">
    <location>
        <begin position="17"/>
        <end position="211"/>
    </location>
</feature>
<feature type="signal peptide" evidence="2">
    <location>
        <begin position="1"/>
        <end position="16"/>
    </location>
</feature>
<organism evidence="3 4">
    <name type="scientific">Pleodorina starrii</name>
    <dbReference type="NCBI Taxonomy" id="330485"/>
    <lineage>
        <taxon>Eukaryota</taxon>
        <taxon>Viridiplantae</taxon>
        <taxon>Chlorophyta</taxon>
        <taxon>core chlorophytes</taxon>
        <taxon>Chlorophyceae</taxon>
        <taxon>CS clade</taxon>
        <taxon>Chlamydomonadales</taxon>
        <taxon>Volvocaceae</taxon>
        <taxon>Pleodorina</taxon>
    </lineage>
</organism>
<dbReference type="AlphaFoldDB" id="A0A9W6BKR2"/>